<protein>
    <submittedName>
        <fullName evidence="2">Uncharacterized protein</fullName>
    </submittedName>
</protein>
<proteinExistence type="predicted"/>
<comment type="caution">
    <text evidence="2">The sequence shown here is derived from an EMBL/GenBank/DDBJ whole genome shotgun (WGS) entry which is preliminary data.</text>
</comment>
<feature type="region of interest" description="Disordered" evidence="1">
    <location>
        <begin position="26"/>
        <end position="57"/>
    </location>
</feature>
<evidence type="ECO:0000313" key="3">
    <source>
        <dbReference type="Proteomes" id="UP000747399"/>
    </source>
</evidence>
<sequence length="122" mass="12907">EVQAELVQRLAGRLWREIAASSIRTIPEKAEPHQVTVDKEPDENFGSGTGGSAAEGRLSGLAWQGMPESEQPSDTTGDATCSIWVPKAMGGYCSEADAMFVVGSNRDGPRVELTGRGAMADL</sequence>
<gene>
    <name evidence="2" type="ORF">Vafri_4160</name>
</gene>
<feature type="non-terminal residue" evidence="2">
    <location>
        <position position="1"/>
    </location>
</feature>
<name>A0A8J4AUG8_9CHLO</name>
<accession>A0A8J4AUG8</accession>
<organism evidence="2 3">
    <name type="scientific">Volvox africanus</name>
    <dbReference type="NCBI Taxonomy" id="51714"/>
    <lineage>
        <taxon>Eukaryota</taxon>
        <taxon>Viridiplantae</taxon>
        <taxon>Chlorophyta</taxon>
        <taxon>core chlorophytes</taxon>
        <taxon>Chlorophyceae</taxon>
        <taxon>CS clade</taxon>
        <taxon>Chlamydomonadales</taxon>
        <taxon>Volvocaceae</taxon>
        <taxon>Volvox</taxon>
    </lineage>
</organism>
<evidence type="ECO:0000256" key="1">
    <source>
        <dbReference type="SAM" id="MobiDB-lite"/>
    </source>
</evidence>
<reference evidence="2" key="1">
    <citation type="journal article" date="2021" name="Proc. Natl. Acad. Sci. U.S.A.">
        <title>Three genomes in the algal genus Volvox reveal the fate of a haploid sex-determining region after a transition to homothallism.</title>
        <authorList>
            <person name="Yamamoto K."/>
            <person name="Hamaji T."/>
            <person name="Kawai-Toyooka H."/>
            <person name="Matsuzaki R."/>
            <person name="Takahashi F."/>
            <person name="Nishimura Y."/>
            <person name="Kawachi M."/>
            <person name="Noguchi H."/>
            <person name="Minakuchi Y."/>
            <person name="Umen J.G."/>
            <person name="Toyoda A."/>
            <person name="Nozaki H."/>
        </authorList>
    </citation>
    <scope>NUCLEOTIDE SEQUENCE</scope>
    <source>
        <strain evidence="2">NIES-3780</strain>
    </source>
</reference>
<dbReference type="AlphaFoldDB" id="A0A8J4AUG8"/>
<keyword evidence="3" id="KW-1185">Reference proteome</keyword>
<dbReference type="EMBL" id="BNCO01000004">
    <property type="protein sequence ID" value="GIL47308.1"/>
    <property type="molecule type" value="Genomic_DNA"/>
</dbReference>
<dbReference type="Proteomes" id="UP000747399">
    <property type="component" value="Unassembled WGS sequence"/>
</dbReference>
<evidence type="ECO:0000313" key="2">
    <source>
        <dbReference type="EMBL" id="GIL47308.1"/>
    </source>
</evidence>
<feature type="compositionally biased region" description="Basic and acidic residues" evidence="1">
    <location>
        <begin position="26"/>
        <end position="39"/>
    </location>
</feature>